<sequence>MNKLGRFCIASLCVAMPFTASGGEIGEIQWHGFLTGAYLATSGSGEDIHYAGDISDNGTTKDTRLGLTVTTQVDEKWRFAAQMKAKGVEDFQMEMDWAYATYDYSDGFAVNVGEIKYPVGLYNEYIEVGYTYPWIRAPETFYNLDTFGPNMTRISYSGVGLVFTSVGDESETDFNIFGGLLDVPDGHVNQLIGAKLGFNWADMLRLQVSATTGIMEIEEGLPRAAMNGERHTSYSAGIGLDMESFVFSTEIGTASMGVDAMETTTGYAMMGYRFGDFMPHVTYGHWDVKGGWGQKDITIGLRTELTSNTALKIDVKQVTP</sequence>
<dbReference type="AlphaFoldDB" id="A0A3B0Z4Y9"/>
<protein>
    <recommendedName>
        <fullName evidence="2">Porin domain-containing protein</fullName>
    </recommendedName>
</protein>
<reference evidence="1" key="1">
    <citation type="submission" date="2018-06" db="EMBL/GenBank/DDBJ databases">
        <authorList>
            <person name="Zhirakovskaya E."/>
        </authorList>
    </citation>
    <scope>NUCLEOTIDE SEQUENCE</scope>
</reference>
<dbReference type="InterPro" id="IPR023614">
    <property type="entry name" value="Porin_dom_sf"/>
</dbReference>
<evidence type="ECO:0008006" key="2">
    <source>
        <dbReference type="Google" id="ProtNLM"/>
    </source>
</evidence>
<proteinExistence type="predicted"/>
<feature type="non-terminal residue" evidence="1">
    <location>
        <position position="320"/>
    </location>
</feature>
<evidence type="ECO:0000313" key="1">
    <source>
        <dbReference type="EMBL" id="VAW88408.1"/>
    </source>
</evidence>
<dbReference type="Gene3D" id="2.40.160.10">
    <property type="entry name" value="Porin"/>
    <property type="match status" value="1"/>
</dbReference>
<gene>
    <name evidence="1" type="ORF">MNBD_GAMMA18-1130</name>
</gene>
<name>A0A3B0Z4Y9_9ZZZZ</name>
<dbReference type="EMBL" id="UOFP01000220">
    <property type="protein sequence ID" value="VAW88408.1"/>
    <property type="molecule type" value="Genomic_DNA"/>
</dbReference>
<accession>A0A3B0Z4Y9</accession>
<organism evidence="1">
    <name type="scientific">hydrothermal vent metagenome</name>
    <dbReference type="NCBI Taxonomy" id="652676"/>
    <lineage>
        <taxon>unclassified sequences</taxon>
        <taxon>metagenomes</taxon>
        <taxon>ecological metagenomes</taxon>
    </lineage>
</organism>
<dbReference type="SUPFAM" id="SSF56935">
    <property type="entry name" value="Porins"/>
    <property type="match status" value="1"/>
</dbReference>